<organism evidence="9 10">
    <name type="scientific">Thomasclavelia spiroformis</name>
    <dbReference type="NCBI Taxonomy" id="29348"/>
    <lineage>
        <taxon>Bacteria</taxon>
        <taxon>Bacillati</taxon>
        <taxon>Bacillota</taxon>
        <taxon>Erysipelotrichia</taxon>
        <taxon>Erysipelotrichales</taxon>
        <taxon>Coprobacillaceae</taxon>
        <taxon>Thomasclavelia</taxon>
    </lineage>
</organism>
<dbReference type="SUPFAM" id="SSF51735">
    <property type="entry name" value="NAD(P)-binding Rossmann-fold domains"/>
    <property type="match status" value="2"/>
</dbReference>
<dbReference type="InterPro" id="IPR050721">
    <property type="entry name" value="Trk_Ktr_HKT_K-transport"/>
</dbReference>
<accession>A0A943EPE4</accession>
<keyword evidence="4" id="KW-0630">Potassium</keyword>
<dbReference type="NCBIfam" id="NF007041">
    <property type="entry name" value="PRK09496.3-4"/>
    <property type="match status" value="1"/>
</dbReference>
<evidence type="ECO:0000256" key="5">
    <source>
        <dbReference type="ARBA" id="ARBA00023027"/>
    </source>
</evidence>
<evidence type="ECO:0000256" key="3">
    <source>
        <dbReference type="ARBA" id="ARBA00022538"/>
    </source>
</evidence>
<dbReference type="InterPro" id="IPR003148">
    <property type="entry name" value="RCK_N"/>
</dbReference>
<proteinExistence type="predicted"/>
<sequence>MKIVIIGDGKVGFAIAKQLSQEGYDLTIIENKPQVLNLTMDVLDVVGVQGNGGDYDVLKEAQVNQADLVIAVTSSDEINIISCLMAKKMGADHTIARIRNPEYVKGLRILKEDLGLSMQINPEQTAAREIVRSLSFPNSIKVNSFAKGRLELAEIRIREENSLAKKTIHQIDKSLKSKVQFVAIKRDDNVLLPTGNTVIELNNKVTLTGSTKQLKKFLSEIGIIQKRTVHEIMIIGGGKITFYLIPMLLDMGIEVKVIEIKEERCIALVEKFPQITVIHGDGTDHELLLSESLRETDAFIALTDIDEENVIISMFAHNHGVPRVLPKVNRVSLGFLLEKLGLENTITPKNLVTNQIIQYVRAMQNTLGSNVESLIKVVDDRVEILEFRVRDNCSFIDEQIKDLKLKDGILISYIIHRGIPKIANGNSKVSLGDTVIITSHLKGLRDINDVLA</sequence>
<dbReference type="NCBIfam" id="NF007039">
    <property type="entry name" value="PRK09496.3-2"/>
    <property type="match status" value="1"/>
</dbReference>
<feature type="domain" description="RCK N-terminal" evidence="7">
    <location>
        <begin position="229"/>
        <end position="347"/>
    </location>
</feature>
<evidence type="ECO:0000256" key="2">
    <source>
        <dbReference type="ARBA" id="ARBA00022448"/>
    </source>
</evidence>
<feature type="domain" description="RCK N-terminal" evidence="7">
    <location>
        <begin position="1"/>
        <end position="118"/>
    </location>
</feature>
<dbReference type="RefSeq" id="WP_297670875.1">
    <property type="nucleotide sequence ID" value="NZ_JAGZCC010000020.1"/>
</dbReference>
<dbReference type="Proteomes" id="UP000751224">
    <property type="component" value="Unassembled WGS sequence"/>
</dbReference>
<protein>
    <recommendedName>
        <fullName evidence="1">Trk system potassium uptake protein TrkA</fullName>
    </recommendedName>
</protein>
<name>A0A943EPE4_9FIRM</name>
<evidence type="ECO:0000313" key="10">
    <source>
        <dbReference type="Proteomes" id="UP000751224"/>
    </source>
</evidence>
<keyword evidence="2" id="KW-0813">Transport</keyword>
<keyword evidence="6" id="KW-0406">Ion transport</keyword>
<dbReference type="GO" id="GO:0015079">
    <property type="term" value="F:potassium ion transmembrane transporter activity"/>
    <property type="evidence" value="ECO:0007669"/>
    <property type="project" value="InterPro"/>
</dbReference>
<evidence type="ECO:0000259" key="7">
    <source>
        <dbReference type="PROSITE" id="PS51201"/>
    </source>
</evidence>
<dbReference type="PROSITE" id="PS51202">
    <property type="entry name" value="RCK_C"/>
    <property type="match status" value="2"/>
</dbReference>
<feature type="domain" description="RCK C-terminal" evidence="8">
    <location>
        <begin position="140"/>
        <end position="223"/>
    </location>
</feature>
<dbReference type="NCBIfam" id="NF007033">
    <property type="entry name" value="PRK09496.1-5"/>
    <property type="match status" value="1"/>
</dbReference>
<dbReference type="PANTHER" id="PTHR43833:SF5">
    <property type="entry name" value="TRK SYSTEM POTASSIUM UPTAKE PROTEIN TRKA"/>
    <property type="match status" value="1"/>
</dbReference>
<dbReference type="InterPro" id="IPR036721">
    <property type="entry name" value="RCK_C_sf"/>
</dbReference>
<comment type="caution">
    <text evidence="9">The sequence shown here is derived from an EMBL/GenBank/DDBJ whole genome shotgun (WGS) entry which is preliminary data.</text>
</comment>
<dbReference type="PROSITE" id="PS51201">
    <property type="entry name" value="RCK_N"/>
    <property type="match status" value="2"/>
</dbReference>
<keyword evidence="5" id="KW-0520">NAD</keyword>
<evidence type="ECO:0000313" key="9">
    <source>
        <dbReference type="EMBL" id="MBS5588095.1"/>
    </source>
</evidence>
<dbReference type="InterPro" id="IPR006037">
    <property type="entry name" value="RCK_C"/>
</dbReference>
<dbReference type="EMBL" id="JAGZCC010000020">
    <property type="protein sequence ID" value="MBS5588095.1"/>
    <property type="molecule type" value="Genomic_DNA"/>
</dbReference>
<feature type="domain" description="RCK C-terminal" evidence="8">
    <location>
        <begin position="369"/>
        <end position="452"/>
    </location>
</feature>
<dbReference type="AlphaFoldDB" id="A0A943EPE4"/>
<dbReference type="Gene3D" id="3.30.70.1450">
    <property type="entry name" value="Regulator of K+ conductance, C-terminal domain"/>
    <property type="match status" value="2"/>
</dbReference>
<dbReference type="Pfam" id="PF02254">
    <property type="entry name" value="TrkA_N"/>
    <property type="match status" value="2"/>
</dbReference>
<dbReference type="InterPro" id="IPR006036">
    <property type="entry name" value="K_uptake_TrkA"/>
</dbReference>
<gene>
    <name evidence="9" type="primary">trkA</name>
    <name evidence="9" type="ORF">KHX14_04655</name>
</gene>
<evidence type="ECO:0000256" key="4">
    <source>
        <dbReference type="ARBA" id="ARBA00022958"/>
    </source>
</evidence>
<evidence type="ECO:0000256" key="1">
    <source>
        <dbReference type="ARBA" id="ARBA00017378"/>
    </source>
</evidence>
<dbReference type="Gene3D" id="3.40.50.720">
    <property type="entry name" value="NAD(P)-binding Rossmann-like Domain"/>
    <property type="match status" value="2"/>
</dbReference>
<evidence type="ECO:0000259" key="8">
    <source>
        <dbReference type="PROSITE" id="PS51202"/>
    </source>
</evidence>
<dbReference type="SUPFAM" id="SSF116726">
    <property type="entry name" value="TrkA C-terminal domain-like"/>
    <property type="match status" value="2"/>
</dbReference>
<reference evidence="9" key="1">
    <citation type="submission" date="2021-02" db="EMBL/GenBank/DDBJ databases">
        <title>Infant gut strain persistence is associated with maternal origin, phylogeny, and functional potential including surface adhesion and iron acquisition.</title>
        <authorList>
            <person name="Lou Y.C."/>
        </authorList>
    </citation>
    <scope>NUCLEOTIDE SEQUENCE</scope>
    <source>
        <strain evidence="9">L3_108_000G1_dasL3_108_000G1_metabat.metabat.11</strain>
    </source>
</reference>
<dbReference type="PANTHER" id="PTHR43833">
    <property type="entry name" value="POTASSIUM CHANNEL PROTEIN 2-RELATED-RELATED"/>
    <property type="match status" value="1"/>
</dbReference>
<evidence type="ECO:0000256" key="6">
    <source>
        <dbReference type="ARBA" id="ARBA00023065"/>
    </source>
</evidence>
<dbReference type="InterPro" id="IPR036291">
    <property type="entry name" value="NAD(P)-bd_dom_sf"/>
</dbReference>
<keyword evidence="3" id="KW-0633">Potassium transport</keyword>
<dbReference type="GO" id="GO:0005886">
    <property type="term" value="C:plasma membrane"/>
    <property type="evidence" value="ECO:0007669"/>
    <property type="project" value="InterPro"/>
</dbReference>
<dbReference type="Pfam" id="PF02080">
    <property type="entry name" value="TrkA_C"/>
    <property type="match status" value="1"/>
</dbReference>
<dbReference type="PRINTS" id="PR00335">
    <property type="entry name" value="KUPTAKETRKA"/>
</dbReference>